<dbReference type="Proteomes" id="UP000247715">
    <property type="component" value="Unassembled WGS sequence"/>
</dbReference>
<organism evidence="2 3">
    <name type="scientific">Metamycoplasma alkalescens</name>
    <dbReference type="NCBI Taxonomy" id="45363"/>
    <lineage>
        <taxon>Bacteria</taxon>
        <taxon>Bacillati</taxon>
        <taxon>Mycoplasmatota</taxon>
        <taxon>Mycoplasmoidales</taxon>
        <taxon>Metamycoplasmataceae</taxon>
        <taxon>Metamycoplasma</taxon>
    </lineage>
</organism>
<comment type="caution">
    <text evidence="2">The sequence shown here is derived from an EMBL/GenBank/DDBJ whole genome shotgun (WGS) entry which is preliminary data.</text>
</comment>
<evidence type="ECO:0000313" key="2">
    <source>
        <dbReference type="EMBL" id="PYF43099.1"/>
    </source>
</evidence>
<feature type="transmembrane region" description="Helical" evidence="1">
    <location>
        <begin position="111"/>
        <end position="131"/>
    </location>
</feature>
<keyword evidence="1" id="KW-0472">Membrane</keyword>
<dbReference type="EMBL" id="QKLP01000005">
    <property type="protein sequence ID" value="PYF43099.1"/>
    <property type="molecule type" value="Genomic_DNA"/>
</dbReference>
<protein>
    <submittedName>
        <fullName evidence="2">Uncharacterized protein</fullName>
    </submittedName>
</protein>
<feature type="transmembrane region" description="Helical" evidence="1">
    <location>
        <begin position="74"/>
        <end position="99"/>
    </location>
</feature>
<dbReference type="RefSeq" id="WP_110858269.1">
    <property type="nucleotide sequence ID" value="NZ_LS991949.1"/>
</dbReference>
<evidence type="ECO:0000256" key="1">
    <source>
        <dbReference type="SAM" id="Phobius"/>
    </source>
</evidence>
<feature type="transmembrane region" description="Helical" evidence="1">
    <location>
        <begin position="6"/>
        <end position="31"/>
    </location>
</feature>
<evidence type="ECO:0000313" key="3">
    <source>
        <dbReference type="Proteomes" id="UP000247715"/>
    </source>
</evidence>
<name>A0A318U520_9BACT</name>
<reference evidence="2 3" key="1">
    <citation type="submission" date="2018-06" db="EMBL/GenBank/DDBJ databases">
        <title>Genomic Encyclopedia of Archaeal and Bacterial Type Strains, Phase II (KMG-II): from individual species to whole genera.</title>
        <authorList>
            <person name="Goeker M."/>
        </authorList>
    </citation>
    <scope>NUCLEOTIDE SEQUENCE [LARGE SCALE GENOMIC DNA]</scope>
    <source>
        <strain evidence="2 3">ATCC 29103</strain>
    </source>
</reference>
<sequence>MLNIISILFISIILPNFGFLLILFSCANWWLKKDDWEYINIKIRSKESILSNSIKLPKDIFNKFSIFLRRERNYCAFLIAYIIFILLVDLGLGISYYFIILKTNNITDSLVLFALIGFPILTIIAIIETTFDLLKINKNKKIIDDWVIQNGKLPQWNKQIEKPLNYEQLKNIILYEDLELKVPIFKKSKIHFYTKKIKSTNKDFIKDNKIDIPKLLYFLLFDYDSGIQINNVTYSKEYFLYFIGEFLDNDFSRQ</sequence>
<keyword evidence="1" id="KW-0812">Transmembrane</keyword>
<gene>
    <name evidence="2" type="ORF">BCF88_10522</name>
</gene>
<accession>A0A318U520</accession>
<keyword evidence="1" id="KW-1133">Transmembrane helix</keyword>
<dbReference type="AlphaFoldDB" id="A0A318U520"/>
<proteinExistence type="predicted"/>